<evidence type="ECO:0000313" key="2">
    <source>
        <dbReference type="EMBL" id="KAG2496662.1"/>
    </source>
</evidence>
<reference evidence="2" key="1">
    <citation type="journal article" date="2020" name="bioRxiv">
        <title>Comparative genomics of Chlamydomonas.</title>
        <authorList>
            <person name="Craig R.J."/>
            <person name="Hasan A.R."/>
            <person name="Ness R.W."/>
            <person name="Keightley P.D."/>
        </authorList>
    </citation>
    <scope>NUCLEOTIDE SEQUENCE</scope>
    <source>
        <strain evidence="2">CCAP 11/70</strain>
    </source>
</reference>
<proteinExistence type="predicted"/>
<dbReference type="AlphaFoldDB" id="A0A836C2C0"/>
<feature type="compositionally biased region" description="Gly residues" evidence="1">
    <location>
        <begin position="357"/>
        <end position="387"/>
    </location>
</feature>
<gene>
    <name evidence="2" type="ORF">HYH03_005482</name>
</gene>
<organism evidence="2 3">
    <name type="scientific">Edaphochlamys debaryana</name>
    <dbReference type="NCBI Taxonomy" id="47281"/>
    <lineage>
        <taxon>Eukaryota</taxon>
        <taxon>Viridiplantae</taxon>
        <taxon>Chlorophyta</taxon>
        <taxon>core chlorophytes</taxon>
        <taxon>Chlorophyceae</taxon>
        <taxon>CS clade</taxon>
        <taxon>Chlamydomonadales</taxon>
        <taxon>Chlamydomonadales incertae sedis</taxon>
        <taxon>Edaphochlamys</taxon>
    </lineage>
</organism>
<dbReference type="EMBL" id="JAEHOE010000018">
    <property type="protein sequence ID" value="KAG2496662.1"/>
    <property type="molecule type" value="Genomic_DNA"/>
</dbReference>
<name>A0A836C2C0_9CHLO</name>
<keyword evidence="3" id="KW-1185">Reference proteome</keyword>
<feature type="region of interest" description="Disordered" evidence="1">
    <location>
        <begin position="326"/>
        <end position="387"/>
    </location>
</feature>
<dbReference type="Proteomes" id="UP000612055">
    <property type="component" value="Unassembled WGS sequence"/>
</dbReference>
<protein>
    <submittedName>
        <fullName evidence="2">Uncharacterized protein</fullName>
    </submittedName>
</protein>
<comment type="caution">
    <text evidence="2">The sequence shown here is derived from an EMBL/GenBank/DDBJ whole genome shotgun (WGS) entry which is preliminary data.</text>
</comment>
<evidence type="ECO:0000313" key="3">
    <source>
        <dbReference type="Proteomes" id="UP000612055"/>
    </source>
</evidence>
<accession>A0A836C2C0</accession>
<evidence type="ECO:0000256" key="1">
    <source>
        <dbReference type="SAM" id="MobiDB-lite"/>
    </source>
</evidence>
<sequence length="672" mass="69626">MGRSGLVAARLVSRSFRAFVDGEVTELRQRLELVLAGPPAALYDPIKHWLNRWPRCTKVTLHAAGLDPMQLATPFAAASPEAAQRIRELCVVRGEAYMSERIPGAVLLALMGRLLGLEALAIHGQSAPSYTYAMNEQAVMTAVHADQQEGERLSHALSLPPQLTSLQFQDWGWFPCISPSLASRLTVLKLGDSGDALQLPAHSVEEVMSLRAAMLKAVPAMARLQHLDLAHPVLFCRDSTLQLLDSLPPTVRRVIARGTVYGEPFGSAAATYNLEGGKLQGLRLTAERCDLCVVTAFLEQAVMLSRALGPRLPHLDLDFCAYELSEEDPEGAGPGAGPKEEFRNDGDGLSVMLRHGPAGGGPGGADGPAGGGPGGPGGAAGGGGGGRGGLAAPPLPFSVLARRALRRMVPSGPWSVVEGQAAQQGAPAAASGASGSAALTGGGGGVGGDIGACELLLRGAAVSSRSSSFADLTSWVQSLAREAEAAAGGQLPPYGIRPREDPLEAVQYLGPVRAAVVRCSSAAMRDRVAAAARGPSCEALPVAVPLYEAISQALQAACDGVEEGGPGGGAGDMERLQWLLGSLGELRNLREARFDSLRRFGSGFEWLFGLAQLEAVGPMEVEAGPGHVMLDDDDGEEGFGELLPLGALGAGLGHLPLAAGEGLDGLIMPEGW</sequence>